<dbReference type="InterPro" id="IPR023005">
    <property type="entry name" value="Nucleoside_diP_kinase_AS"/>
</dbReference>
<evidence type="ECO:0000256" key="6">
    <source>
        <dbReference type="ARBA" id="ARBA00022679"/>
    </source>
</evidence>
<evidence type="ECO:0000313" key="19">
    <source>
        <dbReference type="Proteomes" id="UP000017862"/>
    </source>
</evidence>
<feature type="domain" description="Nucleoside diphosphate kinase-like" evidence="17">
    <location>
        <begin position="3"/>
        <end position="140"/>
    </location>
</feature>
<dbReference type="InterPro" id="IPR001564">
    <property type="entry name" value="Nucleoside_diP_kinase"/>
</dbReference>
<dbReference type="EC" id="2.7.4.6" evidence="3 13"/>
<feature type="binding site" evidence="13 14">
    <location>
        <position position="87"/>
    </location>
    <ligand>
        <name>ATP</name>
        <dbReference type="ChEBI" id="CHEBI:30616"/>
    </ligand>
</feature>
<evidence type="ECO:0000256" key="11">
    <source>
        <dbReference type="ARBA" id="ARBA00022842"/>
    </source>
</evidence>
<keyword evidence="5 13" id="KW-0597">Phosphoprotein</keyword>
<keyword evidence="9 13" id="KW-0418">Kinase</keyword>
<evidence type="ECO:0000256" key="3">
    <source>
        <dbReference type="ARBA" id="ARBA00012966"/>
    </source>
</evidence>
<accession>U6B411</accession>
<evidence type="ECO:0000256" key="12">
    <source>
        <dbReference type="ARBA" id="ARBA00023080"/>
    </source>
</evidence>
<dbReference type="CDD" id="cd04413">
    <property type="entry name" value="NDPk_I"/>
    <property type="match status" value="1"/>
</dbReference>
<dbReference type="GO" id="GO:0005737">
    <property type="term" value="C:cytoplasm"/>
    <property type="evidence" value="ECO:0007669"/>
    <property type="project" value="UniProtKB-SubCell"/>
</dbReference>
<evidence type="ECO:0000256" key="8">
    <source>
        <dbReference type="ARBA" id="ARBA00022741"/>
    </source>
</evidence>
<dbReference type="RefSeq" id="WP_007556933.1">
    <property type="nucleotide sequence ID" value="NC_022793.1"/>
</dbReference>
<keyword evidence="11 13" id="KW-0460">Magnesium</keyword>
<evidence type="ECO:0000256" key="7">
    <source>
        <dbReference type="ARBA" id="ARBA00022723"/>
    </source>
</evidence>
<dbReference type="GO" id="GO:0005524">
    <property type="term" value="F:ATP binding"/>
    <property type="evidence" value="ECO:0007669"/>
    <property type="project" value="UniProtKB-UniRule"/>
</dbReference>
<feature type="binding site" evidence="13 14">
    <location>
        <position position="104"/>
    </location>
    <ligand>
        <name>ATP</name>
        <dbReference type="ChEBI" id="CHEBI:30616"/>
    </ligand>
</feature>
<evidence type="ECO:0000313" key="18">
    <source>
        <dbReference type="EMBL" id="AHA27675.1"/>
    </source>
</evidence>
<dbReference type="Pfam" id="PF00334">
    <property type="entry name" value="NDK"/>
    <property type="match status" value="1"/>
</dbReference>
<dbReference type="Gene3D" id="3.30.70.141">
    <property type="entry name" value="Nucleoside diphosphate kinase-like domain"/>
    <property type="match status" value="1"/>
</dbReference>
<dbReference type="FunFam" id="3.30.70.141:FF:000003">
    <property type="entry name" value="Nucleoside diphosphate kinase"/>
    <property type="match status" value="1"/>
</dbReference>
<proteinExistence type="inferred from homology"/>
<comment type="catalytic activity">
    <reaction evidence="13">
        <text>a ribonucleoside 5'-diphosphate + ATP = a ribonucleoside 5'-triphosphate + ADP</text>
        <dbReference type="Rhea" id="RHEA:18113"/>
        <dbReference type="ChEBI" id="CHEBI:30616"/>
        <dbReference type="ChEBI" id="CHEBI:57930"/>
        <dbReference type="ChEBI" id="CHEBI:61557"/>
        <dbReference type="ChEBI" id="CHEBI:456216"/>
        <dbReference type="EC" id="2.7.4.6"/>
    </reaction>
</comment>
<comment type="function">
    <text evidence="13">Major role in the synthesis of nucleoside triphosphates other than ATP. The ATP gamma phosphate is transferred to the NDP beta phosphate via a ping-pong mechanism, using a phosphorylated active-site intermediate.</text>
</comment>
<dbReference type="NCBIfam" id="NF001908">
    <property type="entry name" value="PRK00668.1"/>
    <property type="match status" value="1"/>
</dbReference>
<evidence type="ECO:0000259" key="17">
    <source>
        <dbReference type="SMART" id="SM00562"/>
    </source>
</evidence>
<reference evidence="18 19" key="1">
    <citation type="journal article" date="2014" name="Mol. Plant Microbe Interact.">
        <title>The complete genome sequence of Candidatus Liberibacter americanus, associated with citrus Huanglongbing.</title>
        <authorList>
            <person name="Wulff N.A."/>
            <person name="Zhang S."/>
            <person name="Setubal J.C."/>
            <person name="Almeida N.F."/>
            <person name="Martins E.C."/>
            <person name="Harakava R."/>
            <person name="Kumar D."/>
            <person name="Rangel L.T."/>
            <person name="Foissac X."/>
            <person name="Bove J."/>
            <person name="Gabriel D.W."/>
        </authorList>
    </citation>
    <scope>NUCLEOTIDE SEQUENCE [LARGE SCALE GENOMIC DNA]</scope>
    <source>
        <strain evidence="18 19">Sao Paulo</strain>
    </source>
</reference>
<protein>
    <recommendedName>
        <fullName evidence="4 13">Nucleoside diphosphate kinase</fullName>
        <shortName evidence="13">NDK</shortName>
        <shortName evidence="13">NDP kinase</shortName>
        <ecNumber evidence="3 13">2.7.4.6</ecNumber>
    </recommendedName>
    <alternativeName>
        <fullName evidence="13">Nucleoside-2-P kinase</fullName>
    </alternativeName>
</protein>
<dbReference type="SMART" id="SM00562">
    <property type="entry name" value="NDK"/>
    <property type="match status" value="1"/>
</dbReference>
<comment type="cofactor">
    <cofactor evidence="1 13">
        <name>Mg(2+)</name>
        <dbReference type="ChEBI" id="CHEBI:18420"/>
    </cofactor>
</comment>
<dbReference type="PRINTS" id="PR01243">
    <property type="entry name" value="NUCDPKINASE"/>
</dbReference>
<keyword evidence="7 13" id="KW-0479">Metal-binding</keyword>
<comment type="catalytic activity">
    <reaction evidence="13 16">
        <text>a 2'-deoxyribonucleoside 5'-diphosphate + ATP = a 2'-deoxyribonucleoside 5'-triphosphate + ADP</text>
        <dbReference type="Rhea" id="RHEA:44640"/>
        <dbReference type="ChEBI" id="CHEBI:30616"/>
        <dbReference type="ChEBI" id="CHEBI:61560"/>
        <dbReference type="ChEBI" id="CHEBI:73316"/>
        <dbReference type="ChEBI" id="CHEBI:456216"/>
        <dbReference type="EC" id="2.7.4.6"/>
    </reaction>
</comment>
<keyword evidence="6 13" id="KW-0808">Transferase</keyword>
<name>U6B411_9HYPH</name>
<dbReference type="SUPFAM" id="SSF54919">
    <property type="entry name" value="Nucleoside diphosphate kinase, NDK"/>
    <property type="match status" value="1"/>
</dbReference>
<evidence type="ECO:0000256" key="14">
    <source>
        <dbReference type="PROSITE-ProRule" id="PRU00706"/>
    </source>
</evidence>
<keyword evidence="13" id="KW-0963">Cytoplasm</keyword>
<feature type="binding site" evidence="13 14">
    <location>
        <position position="114"/>
    </location>
    <ligand>
        <name>ATP</name>
        <dbReference type="ChEBI" id="CHEBI:30616"/>
    </ligand>
</feature>
<evidence type="ECO:0000256" key="4">
    <source>
        <dbReference type="ARBA" id="ARBA00017632"/>
    </source>
</evidence>
<dbReference type="PANTHER" id="PTHR11349">
    <property type="entry name" value="NUCLEOSIDE DIPHOSPHATE KINASE"/>
    <property type="match status" value="1"/>
</dbReference>
<evidence type="ECO:0000256" key="2">
    <source>
        <dbReference type="ARBA" id="ARBA00008142"/>
    </source>
</evidence>
<evidence type="ECO:0000256" key="5">
    <source>
        <dbReference type="ARBA" id="ARBA00022553"/>
    </source>
</evidence>
<dbReference type="GO" id="GO:0004550">
    <property type="term" value="F:nucleoside diphosphate kinase activity"/>
    <property type="evidence" value="ECO:0007669"/>
    <property type="project" value="UniProtKB-UniRule"/>
</dbReference>
<comment type="subcellular location">
    <subcellularLocation>
        <location evidence="13">Cytoplasm</location>
    </subcellularLocation>
</comment>
<sequence>MAVERTFSMIKPDAVKRHLTGSMIQKLEDHGLNIIASKLVWMTKTQAEGFYHVHKNRPFFAELVQTMISGPVFLQVLEGEDAVRKNREIMGDTDPQKASDGTIRKKYGISIGENSIHGSDSLKTAAEEISYWFSVSEIVG</sequence>
<keyword evidence="10 13" id="KW-0067">ATP-binding</keyword>
<dbReference type="PROSITE" id="PS51374">
    <property type="entry name" value="NDPK_LIKE"/>
    <property type="match status" value="1"/>
</dbReference>
<evidence type="ECO:0000256" key="1">
    <source>
        <dbReference type="ARBA" id="ARBA00001946"/>
    </source>
</evidence>
<evidence type="ECO:0000256" key="15">
    <source>
        <dbReference type="RuleBase" id="RU004011"/>
    </source>
</evidence>
<dbReference type="PROSITE" id="PS00469">
    <property type="entry name" value="NDPK"/>
    <property type="match status" value="1"/>
</dbReference>
<feature type="binding site" evidence="13 14">
    <location>
        <position position="59"/>
    </location>
    <ligand>
        <name>ATP</name>
        <dbReference type="ChEBI" id="CHEBI:30616"/>
    </ligand>
</feature>
<feature type="binding site" evidence="13 14">
    <location>
        <position position="93"/>
    </location>
    <ligand>
        <name>ATP</name>
        <dbReference type="ChEBI" id="CHEBI:30616"/>
    </ligand>
</feature>
<comment type="subunit">
    <text evidence="13">Homotetramer.</text>
</comment>
<evidence type="ECO:0000256" key="16">
    <source>
        <dbReference type="RuleBase" id="RU004013"/>
    </source>
</evidence>
<dbReference type="AlphaFoldDB" id="U6B411"/>
<dbReference type="GO" id="GO:0046872">
    <property type="term" value="F:metal ion binding"/>
    <property type="evidence" value="ECO:0007669"/>
    <property type="project" value="UniProtKB-KW"/>
</dbReference>
<keyword evidence="19" id="KW-1185">Reference proteome</keyword>
<feature type="active site" description="Pros-phosphohistidine intermediate" evidence="13 14">
    <location>
        <position position="117"/>
    </location>
</feature>
<evidence type="ECO:0000256" key="10">
    <source>
        <dbReference type="ARBA" id="ARBA00022840"/>
    </source>
</evidence>
<feature type="binding site" evidence="13 14">
    <location>
        <position position="11"/>
    </location>
    <ligand>
        <name>ATP</name>
        <dbReference type="ChEBI" id="CHEBI:30616"/>
    </ligand>
</feature>
<dbReference type="eggNOG" id="COG0105">
    <property type="taxonomic scope" value="Bacteria"/>
</dbReference>
<dbReference type="InterPro" id="IPR034907">
    <property type="entry name" value="NDK-like_dom"/>
</dbReference>
<evidence type="ECO:0000256" key="9">
    <source>
        <dbReference type="ARBA" id="ARBA00022777"/>
    </source>
</evidence>
<dbReference type="EMBL" id="CP006604">
    <property type="protein sequence ID" value="AHA27675.1"/>
    <property type="molecule type" value="Genomic_DNA"/>
</dbReference>
<dbReference type="HAMAP" id="MF_00451">
    <property type="entry name" value="NDP_kinase"/>
    <property type="match status" value="1"/>
</dbReference>
<dbReference type="PATRIC" id="fig|1261131.3.peg.292"/>
<gene>
    <name evidence="13 18" type="primary">ndk</name>
    <name evidence="18" type="ORF">lam_304</name>
</gene>
<dbReference type="STRING" id="1261131.lam_304"/>
<keyword evidence="8 13" id="KW-0547">Nucleotide-binding</keyword>
<dbReference type="InterPro" id="IPR036850">
    <property type="entry name" value="NDK-like_dom_sf"/>
</dbReference>
<keyword evidence="12 13" id="KW-0546">Nucleotide metabolism</keyword>
<dbReference type="GO" id="GO:0006183">
    <property type="term" value="P:GTP biosynthetic process"/>
    <property type="evidence" value="ECO:0007669"/>
    <property type="project" value="UniProtKB-UniRule"/>
</dbReference>
<comment type="similarity">
    <text evidence="2 13 14 15">Belongs to the NDK family.</text>
</comment>
<dbReference type="HOGENOM" id="CLU_060216_8_1_5"/>
<organism evidence="18 19">
    <name type="scientific">Candidatus Liberibacter americanus str. Sao Paulo</name>
    <dbReference type="NCBI Taxonomy" id="1261131"/>
    <lineage>
        <taxon>Bacteria</taxon>
        <taxon>Pseudomonadati</taxon>
        <taxon>Pseudomonadota</taxon>
        <taxon>Alphaproteobacteria</taxon>
        <taxon>Hyphomicrobiales</taxon>
        <taxon>Rhizobiaceae</taxon>
        <taxon>Liberibacter</taxon>
    </lineage>
</organism>
<dbReference type="GO" id="GO:0006241">
    <property type="term" value="P:CTP biosynthetic process"/>
    <property type="evidence" value="ECO:0007669"/>
    <property type="project" value="UniProtKB-UniRule"/>
</dbReference>
<dbReference type="GO" id="GO:0006228">
    <property type="term" value="P:UTP biosynthetic process"/>
    <property type="evidence" value="ECO:0007669"/>
    <property type="project" value="UniProtKB-UniRule"/>
</dbReference>
<dbReference type="Proteomes" id="UP000017862">
    <property type="component" value="Chromosome"/>
</dbReference>
<evidence type="ECO:0000256" key="13">
    <source>
        <dbReference type="HAMAP-Rule" id="MF_00451"/>
    </source>
</evidence>
<dbReference type="KEGG" id="lar:lam_304"/>